<name>A0A6S6PG11_ACEAC</name>
<evidence type="ECO:0000313" key="2">
    <source>
        <dbReference type="Proteomes" id="UP000515220"/>
    </source>
</evidence>
<reference evidence="1 2" key="1">
    <citation type="submission" date="2020-07" db="EMBL/GenBank/DDBJ databases">
        <title>Complete Genome Sequence of an acetic acid bacterium, Acetobacter aceti JCM20276.</title>
        <authorList>
            <person name="Hirose Y."/>
            <person name="Mihara H."/>
        </authorList>
    </citation>
    <scope>NUCLEOTIDE SEQUENCE [LARGE SCALE GENOMIC DNA]</scope>
    <source>
        <strain evidence="1 2">JCM20276</strain>
    </source>
</reference>
<dbReference type="RefSeq" id="WP_099349536.1">
    <property type="nucleotide sequence ID" value="NZ_AP023326.1"/>
</dbReference>
<protein>
    <submittedName>
        <fullName evidence="1">Uncharacterized protein</fullName>
    </submittedName>
</protein>
<sequence>MTKLSDEEIQRAFMAKPVVDALENNPVIDPQDSLANMVAYASSDWLEEQQKSLDELAKSIESRERASAPPGEVGLSQRNRLGRWKAVIARALAIRGRSE</sequence>
<dbReference type="Proteomes" id="UP000515220">
    <property type="component" value="Chromosome"/>
</dbReference>
<dbReference type="EMBL" id="AP023326">
    <property type="protein sequence ID" value="BCI65890.1"/>
    <property type="molecule type" value="Genomic_DNA"/>
</dbReference>
<gene>
    <name evidence="1" type="ORF">AAJCM20276_05140</name>
</gene>
<accession>A0A6S6PG11</accession>
<organism evidence="1 2">
    <name type="scientific">Acetobacter aceti</name>
    <dbReference type="NCBI Taxonomy" id="435"/>
    <lineage>
        <taxon>Bacteria</taxon>
        <taxon>Pseudomonadati</taxon>
        <taxon>Pseudomonadota</taxon>
        <taxon>Alphaproteobacteria</taxon>
        <taxon>Acetobacterales</taxon>
        <taxon>Acetobacteraceae</taxon>
        <taxon>Acetobacter</taxon>
        <taxon>Acetobacter subgen. Acetobacter</taxon>
    </lineage>
</organism>
<proteinExistence type="predicted"/>
<evidence type="ECO:0000313" key="1">
    <source>
        <dbReference type="EMBL" id="BCI65890.1"/>
    </source>
</evidence>
<dbReference type="AlphaFoldDB" id="A0A6S6PG11"/>